<organism evidence="2 3">
    <name type="scientific">Corallococcus caeni</name>
    <dbReference type="NCBI Taxonomy" id="3082388"/>
    <lineage>
        <taxon>Bacteria</taxon>
        <taxon>Pseudomonadati</taxon>
        <taxon>Myxococcota</taxon>
        <taxon>Myxococcia</taxon>
        <taxon>Myxococcales</taxon>
        <taxon>Cystobacterineae</taxon>
        <taxon>Myxococcaceae</taxon>
        <taxon>Corallococcus</taxon>
    </lineage>
</organism>
<dbReference type="EMBL" id="BTTX01000007">
    <property type="protein sequence ID" value="GMU10257.1"/>
    <property type="molecule type" value="Genomic_DNA"/>
</dbReference>
<evidence type="ECO:0000259" key="1">
    <source>
        <dbReference type="SMART" id="SM00260"/>
    </source>
</evidence>
<sequence length="289" mass="30404">MTVQGLAPNPGRLLGSPAVSPFESGRRLCLLVEAGETRYAVEATSVIEVAMPGARGASLRGVLEVKDLSALLGGPPEDVPGMVVVLDVSPTLAVRVRSVVEVADVARDPFFLLPPGLADSLAPLSRGAVLHKDRLYLELIVEALPHRAGPRATPPEPRPVHWADAPPERALVLESQGVLFGVPLGNVSQVVPRGEAFSVLPVQSGPVAGVYPHAQALWPICSVPALLGAPARVEDLFVLTELAGRNVGLAATRVLGVLQKFKPAELTGTFRAPGLPDPVMLLDLQRMFS</sequence>
<dbReference type="InterPro" id="IPR002545">
    <property type="entry name" value="CheW-lke_dom"/>
</dbReference>
<evidence type="ECO:0000313" key="3">
    <source>
        <dbReference type="Proteomes" id="UP001342631"/>
    </source>
</evidence>
<dbReference type="Proteomes" id="UP001342631">
    <property type="component" value="Unassembled WGS sequence"/>
</dbReference>
<dbReference type="SMART" id="SM00260">
    <property type="entry name" value="CheW"/>
    <property type="match status" value="1"/>
</dbReference>
<protein>
    <recommendedName>
        <fullName evidence="1">CheW-like domain-containing protein</fullName>
    </recommendedName>
</protein>
<evidence type="ECO:0000313" key="2">
    <source>
        <dbReference type="EMBL" id="GMU10257.1"/>
    </source>
</evidence>
<keyword evidence="3" id="KW-1185">Reference proteome</keyword>
<accession>A0ABQ6R1R9</accession>
<proteinExistence type="predicted"/>
<comment type="caution">
    <text evidence="2">The sequence shown here is derived from an EMBL/GenBank/DDBJ whole genome shotgun (WGS) entry which is preliminary data.</text>
</comment>
<gene>
    <name evidence="2" type="ORF">ASNO1_65110</name>
</gene>
<dbReference type="Pfam" id="PF01584">
    <property type="entry name" value="CheW"/>
    <property type="match status" value="2"/>
</dbReference>
<reference evidence="2 3" key="1">
    <citation type="journal article" date="2024" name="Arch. Microbiol.">
        <title>Corallococcus caeni sp. nov., a novel myxobacterium isolated from activated sludge.</title>
        <authorList>
            <person name="Tomita S."/>
            <person name="Nakai R."/>
            <person name="Kuroda K."/>
            <person name="Kurashita H."/>
            <person name="Hatamoto M."/>
            <person name="Yamaguchi T."/>
            <person name="Narihiro T."/>
        </authorList>
    </citation>
    <scope>NUCLEOTIDE SEQUENCE [LARGE SCALE GENOMIC DNA]</scope>
    <source>
        <strain evidence="2 3">NO1</strain>
    </source>
</reference>
<feature type="domain" description="CheW-like" evidence="1">
    <location>
        <begin position="24"/>
        <end position="145"/>
    </location>
</feature>
<name>A0ABQ6R1R9_9BACT</name>